<comment type="caution">
    <text evidence="2">The sequence shown here is derived from an EMBL/GenBank/DDBJ whole genome shotgun (WGS) entry which is preliminary data.</text>
</comment>
<gene>
    <name evidence="2" type="ORF">B0T17DRAFT_338504</name>
</gene>
<proteinExistence type="predicted"/>
<dbReference type="EMBL" id="JAULSR010000005">
    <property type="protein sequence ID" value="KAK0618431.1"/>
    <property type="molecule type" value="Genomic_DNA"/>
</dbReference>
<evidence type="ECO:0000256" key="1">
    <source>
        <dbReference type="SAM" id="MobiDB-lite"/>
    </source>
</evidence>
<organism evidence="2 3">
    <name type="scientific">Bombardia bombarda</name>
    <dbReference type="NCBI Taxonomy" id="252184"/>
    <lineage>
        <taxon>Eukaryota</taxon>
        <taxon>Fungi</taxon>
        <taxon>Dikarya</taxon>
        <taxon>Ascomycota</taxon>
        <taxon>Pezizomycotina</taxon>
        <taxon>Sordariomycetes</taxon>
        <taxon>Sordariomycetidae</taxon>
        <taxon>Sordariales</taxon>
        <taxon>Lasiosphaeriaceae</taxon>
        <taxon>Bombardia</taxon>
    </lineage>
</organism>
<dbReference type="AlphaFoldDB" id="A0AA39WN18"/>
<evidence type="ECO:0000313" key="2">
    <source>
        <dbReference type="EMBL" id="KAK0618431.1"/>
    </source>
</evidence>
<keyword evidence="3" id="KW-1185">Reference proteome</keyword>
<feature type="compositionally biased region" description="Polar residues" evidence="1">
    <location>
        <begin position="40"/>
        <end position="49"/>
    </location>
</feature>
<reference evidence="2" key="1">
    <citation type="submission" date="2023-06" db="EMBL/GenBank/DDBJ databases">
        <title>Genome-scale phylogeny and comparative genomics of the fungal order Sordariales.</title>
        <authorList>
            <consortium name="Lawrence Berkeley National Laboratory"/>
            <person name="Hensen N."/>
            <person name="Bonometti L."/>
            <person name="Westerberg I."/>
            <person name="Brannstrom I.O."/>
            <person name="Guillou S."/>
            <person name="Cros-Aarteil S."/>
            <person name="Calhoun S."/>
            <person name="Haridas S."/>
            <person name="Kuo A."/>
            <person name="Mondo S."/>
            <person name="Pangilinan J."/>
            <person name="Riley R."/>
            <person name="LaButti K."/>
            <person name="Andreopoulos B."/>
            <person name="Lipzen A."/>
            <person name="Chen C."/>
            <person name="Yanf M."/>
            <person name="Daum C."/>
            <person name="Ng V."/>
            <person name="Clum A."/>
            <person name="Steindorff A."/>
            <person name="Ohm R."/>
            <person name="Martin F."/>
            <person name="Silar P."/>
            <person name="Natvig D."/>
            <person name="Lalanne C."/>
            <person name="Gautier V."/>
            <person name="Ament-velasquez S.L."/>
            <person name="Kruys A."/>
            <person name="Hutchinson M.I."/>
            <person name="Powell A.J."/>
            <person name="Barry K."/>
            <person name="Miller A.N."/>
            <person name="Grigoriev I.V."/>
            <person name="Debuchy R."/>
            <person name="Gladieux P."/>
            <person name="Thoren M.H."/>
            <person name="Johannesson H."/>
        </authorList>
    </citation>
    <scope>NUCLEOTIDE SEQUENCE</scope>
    <source>
        <strain evidence="2">SMH3391-2</strain>
    </source>
</reference>
<protein>
    <submittedName>
        <fullName evidence="2">Uncharacterized protein</fullName>
    </submittedName>
</protein>
<dbReference type="Proteomes" id="UP001174934">
    <property type="component" value="Unassembled WGS sequence"/>
</dbReference>
<accession>A0AA39WN18</accession>
<feature type="region of interest" description="Disordered" evidence="1">
    <location>
        <begin position="35"/>
        <end position="60"/>
    </location>
</feature>
<sequence length="308" mass="33964">MNTIRTISRYLPRVSQPAMSLPRLNHHTMVAHRGACRPQGANNPATPSQVDPGRPSLASPISPLTDLSLSPSSVDIRLQRPCGRLCDVLPPWRLSLTLVLLPPSLSHTRSPPRGRPRCRSTLGPRKTHGVFQCLRHRHNVQKPPSSPVVLRLENSHPVFDFGPDTRSKTAQPIITLSCTTLYSHSRPKGSHFLFASVLTGSQTQLSTGPVLFVPQDTFFLGTGHEVAPLPVRKLVETEQEDPEIGDRADHLLRYPKAAGTRGTKPAFVPCMLRKRTVWLDVALDPGVHGLKYFQRTRLHPSSTPASGH</sequence>
<name>A0AA39WN18_9PEZI</name>
<evidence type="ECO:0000313" key="3">
    <source>
        <dbReference type="Proteomes" id="UP001174934"/>
    </source>
</evidence>